<dbReference type="InterPro" id="IPR024654">
    <property type="entry name" value="Calcineurin-like_PHP_lpxH"/>
</dbReference>
<dbReference type="PANTHER" id="PTHR11124">
    <property type="entry name" value="VACUOLAR SORTING PROTEIN VPS29"/>
    <property type="match status" value="1"/>
</dbReference>
<dbReference type="EMBL" id="JALLKP010000002">
    <property type="protein sequence ID" value="KAK2196366.1"/>
    <property type="molecule type" value="Genomic_DNA"/>
</dbReference>
<dbReference type="KEGG" id="bdw:94335907"/>
<dbReference type="GeneID" id="94335907"/>
<dbReference type="Gene3D" id="3.60.21.10">
    <property type="match status" value="1"/>
</dbReference>
<dbReference type="GO" id="GO:0005829">
    <property type="term" value="C:cytosol"/>
    <property type="evidence" value="ECO:0007669"/>
    <property type="project" value="GOC"/>
</dbReference>
<evidence type="ECO:0000313" key="7">
    <source>
        <dbReference type="EMBL" id="KAK2194585.1"/>
    </source>
</evidence>
<dbReference type="GO" id="GO:0030904">
    <property type="term" value="C:retromer complex"/>
    <property type="evidence" value="ECO:0007669"/>
    <property type="project" value="InterPro"/>
</dbReference>
<accession>A0AAD9PI88</accession>
<evidence type="ECO:0000259" key="6">
    <source>
        <dbReference type="Pfam" id="PF12850"/>
    </source>
</evidence>
<feature type="domain" description="Calcineurin-like phosphoesterase" evidence="6">
    <location>
        <begin position="13"/>
        <end position="165"/>
    </location>
</feature>
<evidence type="ECO:0000256" key="4">
    <source>
        <dbReference type="ARBA" id="ARBA00022927"/>
    </source>
</evidence>
<evidence type="ECO:0000256" key="2">
    <source>
        <dbReference type="ARBA" id="ARBA00017767"/>
    </source>
</evidence>
<dbReference type="CDD" id="cd07394">
    <property type="entry name" value="MPP_Vps29"/>
    <property type="match status" value="1"/>
</dbReference>
<organism evidence="8 10">
    <name type="scientific">Babesia duncani</name>
    <dbReference type="NCBI Taxonomy" id="323732"/>
    <lineage>
        <taxon>Eukaryota</taxon>
        <taxon>Sar</taxon>
        <taxon>Alveolata</taxon>
        <taxon>Apicomplexa</taxon>
        <taxon>Aconoidasida</taxon>
        <taxon>Piroplasmida</taxon>
        <taxon>Babesiidae</taxon>
        <taxon>Babesia</taxon>
    </lineage>
</organism>
<dbReference type="GO" id="GO:0042147">
    <property type="term" value="P:retrograde transport, endosome to Golgi"/>
    <property type="evidence" value="ECO:0007669"/>
    <property type="project" value="InterPro"/>
</dbReference>
<reference evidence="8" key="1">
    <citation type="journal article" date="2023" name="Nat. Microbiol.">
        <title>Babesia duncani multi-omics identifies virulence factors and drug targets.</title>
        <authorList>
            <person name="Singh P."/>
            <person name="Lonardi S."/>
            <person name="Liang Q."/>
            <person name="Vydyam P."/>
            <person name="Khabirova E."/>
            <person name="Fang T."/>
            <person name="Gihaz S."/>
            <person name="Thekkiniath J."/>
            <person name="Munshi M."/>
            <person name="Abel S."/>
            <person name="Ciampossin L."/>
            <person name="Batugedara G."/>
            <person name="Gupta M."/>
            <person name="Lu X.M."/>
            <person name="Lenz T."/>
            <person name="Chakravarty S."/>
            <person name="Cornillot E."/>
            <person name="Hu Y."/>
            <person name="Ma W."/>
            <person name="Gonzalez L.M."/>
            <person name="Sanchez S."/>
            <person name="Estrada K."/>
            <person name="Sanchez-Flores A."/>
            <person name="Montero E."/>
            <person name="Harb O.S."/>
            <person name="Le Roch K.G."/>
            <person name="Mamoun C.B."/>
        </authorList>
    </citation>
    <scope>NUCLEOTIDE SEQUENCE</scope>
    <source>
        <strain evidence="8">WA1</strain>
    </source>
</reference>
<name>A0AAD9PI88_9APIC</name>
<dbReference type="SUPFAM" id="SSF56300">
    <property type="entry name" value="Metallo-dependent phosphatases"/>
    <property type="match status" value="1"/>
</dbReference>
<evidence type="ECO:0000313" key="8">
    <source>
        <dbReference type="EMBL" id="KAK2194938.1"/>
    </source>
</evidence>
<dbReference type="GO" id="GO:0015031">
    <property type="term" value="P:protein transport"/>
    <property type="evidence" value="ECO:0007669"/>
    <property type="project" value="UniProtKB-KW"/>
</dbReference>
<dbReference type="RefSeq" id="XP_067803208.1">
    <property type="nucleotide sequence ID" value="XM_067946644.1"/>
</dbReference>
<evidence type="ECO:0000256" key="5">
    <source>
        <dbReference type="RuleBase" id="RU362040"/>
    </source>
</evidence>
<sequence length="213" mass="23385">MSSTDGDLGELLMVIGDLYIPQRTLDLPECFRELLKTDKIKRVLCTGNVGNGAAMQLLKDLSPNFDAVRGDFDPPGSFPERKVITVGNLTIGLINGYQLPVWGDQRLLYTLAIEMGVDVLIHGHTHTTQVAKYKNKIFINPASATGAFKPWQPNAVPTFLLLAVKSSSATVYVYQEQNGQANVVMSELDHDAEAYLDTPSPLQTPQKIQQKVA</sequence>
<dbReference type="Proteomes" id="UP001214638">
    <property type="component" value="Unassembled WGS sequence"/>
</dbReference>
<comment type="similarity">
    <text evidence="1 5">Belongs to the VPS29 family.</text>
</comment>
<dbReference type="InterPro" id="IPR028661">
    <property type="entry name" value="Vps29"/>
</dbReference>
<comment type="caution">
    <text evidence="8">The sequence shown here is derived from an EMBL/GenBank/DDBJ whole genome shotgun (WGS) entry which is preliminary data.</text>
</comment>
<keyword evidence="3" id="KW-0813">Transport</keyword>
<dbReference type="AlphaFoldDB" id="A0AAD9PI88"/>
<keyword evidence="10" id="KW-1185">Reference proteome</keyword>
<evidence type="ECO:0000256" key="3">
    <source>
        <dbReference type="ARBA" id="ARBA00022448"/>
    </source>
</evidence>
<dbReference type="EMBL" id="JALLKP010000022">
    <property type="protein sequence ID" value="KAK2194938.1"/>
    <property type="molecule type" value="Genomic_DNA"/>
</dbReference>
<evidence type="ECO:0000313" key="9">
    <source>
        <dbReference type="EMBL" id="KAK2196366.1"/>
    </source>
</evidence>
<dbReference type="EMBL" id="JALLKP010000083">
    <property type="protein sequence ID" value="KAK2194585.1"/>
    <property type="molecule type" value="Genomic_DNA"/>
</dbReference>
<evidence type="ECO:0000256" key="1">
    <source>
        <dbReference type="ARBA" id="ARBA00005945"/>
    </source>
</evidence>
<proteinExistence type="inferred from homology"/>
<dbReference type="NCBIfam" id="TIGR00040">
    <property type="entry name" value="yfcE"/>
    <property type="match status" value="1"/>
</dbReference>
<protein>
    <recommendedName>
        <fullName evidence="2 5">Vacuolar protein sorting-associated protein 29</fullName>
    </recommendedName>
</protein>
<dbReference type="InterPro" id="IPR029052">
    <property type="entry name" value="Metallo-depent_PP-like"/>
</dbReference>
<evidence type="ECO:0000313" key="10">
    <source>
        <dbReference type="Proteomes" id="UP001214638"/>
    </source>
</evidence>
<dbReference type="InterPro" id="IPR000979">
    <property type="entry name" value="Phosphodiesterase_MJ0936/Vps29"/>
</dbReference>
<gene>
    <name evidence="9" type="ORF">BdWA1_001609</name>
    <name evidence="8" type="ORF">BdWA1_003593</name>
    <name evidence="7" type="ORF">BdWA1_003950</name>
</gene>
<keyword evidence="4" id="KW-0653">Protein transport</keyword>
<dbReference type="Pfam" id="PF12850">
    <property type="entry name" value="Metallophos_2"/>
    <property type="match status" value="1"/>
</dbReference>